<dbReference type="InterPro" id="IPR050807">
    <property type="entry name" value="TransReg_Diox_bact_type"/>
</dbReference>
<organism evidence="4 5">
    <name type="scientific">Thermaerobacter marianensis (strain ATCC 700841 / DSM 12885 / JCM 10246 / 7p75a)</name>
    <dbReference type="NCBI Taxonomy" id="644966"/>
    <lineage>
        <taxon>Bacteria</taxon>
        <taxon>Bacillati</taxon>
        <taxon>Bacillota</taxon>
        <taxon>Clostridia</taxon>
        <taxon>Eubacteriales</taxon>
        <taxon>Clostridiales Family XVII. Incertae Sedis</taxon>
        <taxon>Thermaerobacter</taxon>
    </lineage>
</organism>
<dbReference type="SUPFAM" id="SSF51182">
    <property type="entry name" value="RmlC-like cupins"/>
    <property type="match status" value="1"/>
</dbReference>
<evidence type="ECO:0000256" key="1">
    <source>
        <dbReference type="ARBA" id="ARBA00023125"/>
    </source>
</evidence>
<accession>E6SGS3</accession>
<dbReference type="InterPro" id="IPR013096">
    <property type="entry name" value="Cupin_2"/>
</dbReference>
<evidence type="ECO:0000259" key="3">
    <source>
        <dbReference type="PROSITE" id="PS50943"/>
    </source>
</evidence>
<dbReference type="GO" id="GO:0003700">
    <property type="term" value="F:DNA-binding transcription factor activity"/>
    <property type="evidence" value="ECO:0007669"/>
    <property type="project" value="TreeGrafter"/>
</dbReference>
<keyword evidence="1" id="KW-0238">DNA-binding</keyword>
<evidence type="ECO:0000313" key="4">
    <source>
        <dbReference type="EMBL" id="ADU51657.1"/>
    </source>
</evidence>
<feature type="region of interest" description="Disordered" evidence="2">
    <location>
        <begin position="215"/>
        <end position="254"/>
    </location>
</feature>
<dbReference type="InterPro" id="IPR011051">
    <property type="entry name" value="RmlC_Cupin_sf"/>
</dbReference>
<dbReference type="eggNOG" id="COG1917">
    <property type="taxonomic scope" value="Bacteria"/>
</dbReference>
<feature type="domain" description="HTH cro/C1-type" evidence="3">
    <location>
        <begin position="36"/>
        <end position="90"/>
    </location>
</feature>
<dbReference type="InterPro" id="IPR001387">
    <property type="entry name" value="Cro/C1-type_HTH"/>
</dbReference>
<sequence length="254" mass="28214">MPSRTDPIIPDPPGASKVASRGEGGIEPLSAVGLRIRQLRRARRITLEALSRASGLSKSFLSDIERGRSDITLTSLQRIAQALGVPLAYFFRIEEDDLAGPKIVRAHQRHAFRMASAAHTLYSNLTATWPDKELEVVLVTLLPNRRHRVTPYDHPGEEFGFILEGTLTVIYGDREYTLNPGDSIHMRSSVPHNWENRTDRPVQALWVVTPPIFKAPSDPGIPDPRPCSDATHCTDQTPCSDPTKEGASREEDPR</sequence>
<gene>
    <name evidence="4" type="ordered locus">Tmar_1548</name>
</gene>
<dbReference type="Pfam" id="PF07883">
    <property type="entry name" value="Cupin_2"/>
    <property type="match status" value="1"/>
</dbReference>
<dbReference type="eggNOG" id="COG1476">
    <property type="taxonomic scope" value="Bacteria"/>
</dbReference>
<proteinExistence type="predicted"/>
<dbReference type="Gene3D" id="1.10.260.40">
    <property type="entry name" value="lambda repressor-like DNA-binding domains"/>
    <property type="match status" value="1"/>
</dbReference>
<evidence type="ECO:0000313" key="5">
    <source>
        <dbReference type="Proteomes" id="UP000008915"/>
    </source>
</evidence>
<keyword evidence="5" id="KW-1185">Reference proteome</keyword>
<dbReference type="CDD" id="cd02209">
    <property type="entry name" value="cupin_XRE_C"/>
    <property type="match status" value="1"/>
</dbReference>
<dbReference type="CDD" id="cd00093">
    <property type="entry name" value="HTH_XRE"/>
    <property type="match status" value="1"/>
</dbReference>
<dbReference type="GO" id="GO:0005829">
    <property type="term" value="C:cytosol"/>
    <property type="evidence" value="ECO:0007669"/>
    <property type="project" value="TreeGrafter"/>
</dbReference>
<dbReference type="HOGENOM" id="CLU_085376_1_2_9"/>
<dbReference type="InterPro" id="IPR010982">
    <property type="entry name" value="Lambda_DNA-bd_dom_sf"/>
</dbReference>
<reference evidence="5" key="2">
    <citation type="journal article" date="2010" name="Stand. Genomic Sci.">
        <title>Complete genome sequence of Thermaerobacter marianensis type strain (7p75aT).</title>
        <authorList>
            <person name="Han C."/>
            <person name="Gu W."/>
            <person name="Zhang X."/>
            <person name="Lapidus A."/>
            <person name="Nolan M."/>
            <person name="Copeland A."/>
            <person name="Lucas S."/>
            <person name="Glavina Del Rio T."/>
            <person name="Tice H."/>
            <person name="Cheng J."/>
            <person name="Tapia R."/>
            <person name="Goodwin L."/>
            <person name="Pitluck S."/>
            <person name="Pagani I."/>
            <person name="Ivanova N."/>
            <person name="Mavromatis K."/>
            <person name="Mikhailova N."/>
            <person name="Pati A."/>
            <person name="Chen A."/>
            <person name="Palaniappan K."/>
            <person name="Land M."/>
            <person name="Hauser L."/>
            <person name="Chang Y."/>
            <person name="Jeffries C."/>
            <person name="Schneider S."/>
            <person name="Rohde M."/>
            <person name="Goker M."/>
            <person name="Pukall R."/>
            <person name="Woyke T."/>
            <person name="Bristow J."/>
            <person name="Eisen J."/>
            <person name="Markowitz V."/>
            <person name="Hugenholtz P."/>
            <person name="Kyrpides N."/>
            <person name="Klenk H."/>
            <person name="Detter J."/>
        </authorList>
    </citation>
    <scope>NUCLEOTIDE SEQUENCE [LARGE SCALE GENOMIC DNA]</scope>
    <source>
        <strain evidence="5">ATCC 700841 / DSM 12885 / JCM 10246 / 7p75a</strain>
    </source>
</reference>
<dbReference type="Proteomes" id="UP000008915">
    <property type="component" value="Chromosome"/>
</dbReference>
<evidence type="ECO:0000256" key="2">
    <source>
        <dbReference type="SAM" id="MobiDB-lite"/>
    </source>
</evidence>
<reference evidence="4 5" key="1">
    <citation type="journal article" date="2010" name="Stand. Genomic Sci.">
        <title>Complete genome sequence of Thermaerobacter marianensis type strain (7p75a).</title>
        <authorList>
            <person name="Han C."/>
            <person name="Gu W."/>
            <person name="Zhang X."/>
            <person name="Lapidus A."/>
            <person name="Nolan M."/>
            <person name="Copeland A."/>
            <person name="Lucas S."/>
            <person name="Del Rio T.G."/>
            <person name="Tice H."/>
            <person name="Cheng J.F."/>
            <person name="Tapia R."/>
            <person name="Goodwin L."/>
            <person name="Pitluck S."/>
            <person name="Pagani I."/>
            <person name="Ivanova N."/>
            <person name="Mavromatis K."/>
            <person name="Mikhailova N."/>
            <person name="Pati A."/>
            <person name="Chen A."/>
            <person name="Palaniappan K."/>
            <person name="Land M."/>
            <person name="Hauser L."/>
            <person name="Chang Y.J."/>
            <person name="Jeffries C.D."/>
            <person name="Schneider S."/>
            <person name="Rohde M."/>
            <person name="Goker M."/>
            <person name="Pukall R."/>
            <person name="Woyke T."/>
            <person name="Bristow J."/>
            <person name="Eisen J.A."/>
            <person name="Markowitz V."/>
            <person name="Hugenholtz P."/>
            <person name="Kyrpides N.C."/>
            <person name="Klenk H.P."/>
            <person name="Detter J.C."/>
        </authorList>
    </citation>
    <scope>NUCLEOTIDE SEQUENCE [LARGE SCALE GENOMIC DNA]</scope>
    <source>
        <strain evidence="5">ATCC 700841 / DSM 12885 / JCM 10246 / 7p75a</strain>
    </source>
</reference>
<dbReference type="SMART" id="SM00530">
    <property type="entry name" value="HTH_XRE"/>
    <property type="match status" value="1"/>
</dbReference>
<dbReference type="AlphaFoldDB" id="E6SGS3"/>
<dbReference type="Pfam" id="PF01381">
    <property type="entry name" value="HTH_3"/>
    <property type="match status" value="1"/>
</dbReference>
<dbReference type="GO" id="GO:0003677">
    <property type="term" value="F:DNA binding"/>
    <property type="evidence" value="ECO:0007669"/>
    <property type="project" value="UniProtKB-KW"/>
</dbReference>
<feature type="region of interest" description="Disordered" evidence="2">
    <location>
        <begin position="1"/>
        <end position="22"/>
    </location>
</feature>
<dbReference type="STRING" id="644966.Tmar_1548"/>
<dbReference type="PANTHER" id="PTHR46797:SF25">
    <property type="entry name" value="TRANSCRIPTIONAL REGULATOR"/>
    <property type="match status" value="1"/>
</dbReference>
<name>E6SGS3_THEM7</name>
<dbReference type="PROSITE" id="PS50943">
    <property type="entry name" value="HTH_CROC1"/>
    <property type="match status" value="1"/>
</dbReference>
<dbReference type="KEGG" id="tmr:Tmar_1548"/>
<protein>
    <submittedName>
        <fullName evidence="4">Cupin 2 conserved barrel domain protein</fullName>
    </submittedName>
</protein>
<dbReference type="InterPro" id="IPR014710">
    <property type="entry name" value="RmlC-like_jellyroll"/>
</dbReference>
<feature type="compositionally biased region" description="Polar residues" evidence="2">
    <location>
        <begin position="231"/>
        <end position="240"/>
    </location>
</feature>
<dbReference type="Gene3D" id="2.60.120.10">
    <property type="entry name" value="Jelly Rolls"/>
    <property type="match status" value="1"/>
</dbReference>
<feature type="compositionally biased region" description="Basic and acidic residues" evidence="2">
    <location>
        <begin position="242"/>
        <end position="254"/>
    </location>
</feature>
<dbReference type="PANTHER" id="PTHR46797">
    <property type="entry name" value="HTH-TYPE TRANSCRIPTIONAL REGULATOR"/>
    <property type="match status" value="1"/>
</dbReference>
<dbReference type="SUPFAM" id="SSF47413">
    <property type="entry name" value="lambda repressor-like DNA-binding domains"/>
    <property type="match status" value="1"/>
</dbReference>
<dbReference type="EMBL" id="CP002344">
    <property type="protein sequence ID" value="ADU51657.1"/>
    <property type="molecule type" value="Genomic_DNA"/>
</dbReference>